<evidence type="ECO:0000313" key="2">
    <source>
        <dbReference type="Proteomes" id="UP001496627"/>
    </source>
</evidence>
<dbReference type="Proteomes" id="UP001496627">
    <property type="component" value="Unassembled WGS sequence"/>
</dbReference>
<reference evidence="1 2" key="1">
    <citation type="submission" date="2024-05" db="EMBL/GenBank/DDBJ databases">
        <title>Neorhizobium sp. Rsf11, a plant growth promoting and heavy metal resistant PAH-degrader.</title>
        <authorList>
            <person name="Golubev S.N."/>
            <person name="Muratova A.Y."/>
            <person name="Markelova M.I."/>
        </authorList>
    </citation>
    <scope>NUCLEOTIDE SEQUENCE [LARGE SCALE GENOMIC DNA]</scope>
    <source>
        <strain evidence="1 2">Rsf11</strain>
    </source>
</reference>
<protein>
    <recommendedName>
        <fullName evidence="3">Transposase</fullName>
    </recommendedName>
</protein>
<evidence type="ECO:0000313" key="1">
    <source>
        <dbReference type="EMBL" id="MEQ1407181.1"/>
    </source>
</evidence>
<gene>
    <name evidence="1" type="ORF">ABK249_19805</name>
</gene>
<dbReference type="EMBL" id="JBEAAL010000016">
    <property type="protein sequence ID" value="MEQ1407181.1"/>
    <property type="molecule type" value="Genomic_DNA"/>
</dbReference>
<dbReference type="RefSeq" id="WP_037152610.1">
    <property type="nucleotide sequence ID" value="NZ_JBEAAL010000016.1"/>
</dbReference>
<keyword evidence="2" id="KW-1185">Reference proteome</keyword>
<proteinExistence type="predicted"/>
<name>A0ABV0M6X4_9HYPH</name>
<sequence length="66" mass="7509">MRHFFKMLRNRLKGTRQEKKTFAVEHPEDVQVVVPEAVVLPLPKAPRDEICVPASINGRDLSSGRL</sequence>
<evidence type="ECO:0008006" key="3">
    <source>
        <dbReference type="Google" id="ProtNLM"/>
    </source>
</evidence>
<accession>A0ABV0M6X4</accession>
<organism evidence="1 2">
    <name type="scientific">Neorhizobium phenanthreniclasticum</name>
    <dbReference type="NCBI Taxonomy" id="3157917"/>
    <lineage>
        <taxon>Bacteria</taxon>
        <taxon>Pseudomonadati</taxon>
        <taxon>Pseudomonadota</taxon>
        <taxon>Alphaproteobacteria</taxon>
        <taxon>Hyphomicrobiales</taxon>
        <taxon>Rhizobiaceae</taxon>
        <taxon>Rhizobium/Agrobacterium group</taxon>
        <taxon>Neorhizobium</taxon>
    </lineage>
</organism>
<comment type="caution">
    <text evidence="1">The sequence shown here is derived from an EMBL/GenBank/DDBJ whole genome shotgun (WGS) entry which is preliminary data.</text>
</comment>